<comment type="cofactor">
    <cofactor evidence="3">
        <name>Mg(2+)</name>
        <dbReference type="ChEBI" id="CHEBI:18420"/>
    </cofactor>
</comment>
<dbReference type="PROSITE" id="PS51975">
    <property type="entry name" value="RNASE_H_2"/>
    <property type="match status" value="1"/>
</dbReference>
<evidence type="ECO:0000256" key="7">
    <source>
        <dbReference type="ARBA" id="ARBA00022490"/>
    </source>
</evidence>
<dbReference type="AlphaFoldDB" id="X1NWR0"/>
<proteinExistence type="predicted"/>
<evidence type="ECO:0000256" key="1">
    <source>
        <dbReference type="ARBA" id="ARBA00000077"/>
    </source>
</evidence>
<dbReference type="GO" id="GO:0043137">
    <property type="term" value="P:DNA replication, removal of RNA primer"/>
    <property type="evidence" value="ECO:0007669"/>
    <property type="project" value="TreeGrafter"/>
</dbReference>
<keyword evidence="10" id="KW-0255">Endonuclease</keyword>
<comment type="function">
    <text evidence="4">Endonuclease that specifically degrades the RNA of RNA-DNA hybrids.</text>
</comment>
<keyword evidence="7" id="KW-0963">Cytoplasm</keyword>
<keyword evidence="9" id="KW-0479">Metal-binding</keyword>
<dbReference type="NCBIfam" id="TIGR00729">
    <property type="entry name" value="ribonuclease HII"/>
    <property type="match status" value="1"/>
</dbReference>
<protein>
    <recommendedName>
        <fullName evidence="6">ribonuclease H</fullName>
        <ecNumber evidence="6">3.1.26.4</ecNumber>
    </recommendedName>
</protein>
<name>X1NWR0_9ZZZZ</name>
<comment type="caution">
    <text evidence="13">The sequence shown here is derived from an EMBL/GenBank/DDBJ whole genome shotgun (WGS) entry which is preliminary data.</text>
</comment>
<evidence type="ECO:0000256" key="11">
    <source>
        <dbReference type="ARBA" id="ARBA00022801"/>
    </source>
</evidence>
<keyword evidence="8" id="KW-0540">Nuclease</keyword>
<dbReference type="GO" id="GO:0004523">
    <property type="term" value="F:RNA-DNA hybrid ribonuclease activity"/>
    <property type="evidence" value="ECO:0007669"/>
    <property type="project" value="UniProtKB-EC"/>
</dbReference>
<evidence type="ECO:0000256" key="3">
    <source>
        <dbReference type="ARBA" id="ARBA00001946"/>
    </source>
</evidence>
<dbReference type="InterPro" id="IPR036397">
    <property type="entry name" value="RNaseH_sf"/>
</dbReference>
<feature type="domain" description="RNase H type-2" evidence="12">
    <location>
        <begin position="1"/>
        <end position="183"/>
    </location>
</feature>
<organism evidence="13">
    <name type="scientific">marine sediment metagenome</name>
    <dbReference type="NCBI Taxonomy" id="412755"/>
    <lineage>
        <taxon>unclassified sequences</taxon>
        <taxon>metagenomes</taxon>
        <taxon>ecological metagenomes</taxon>
    </lineage>
</organism>
<dbReference type="SUPFAM" id="SSF53098">
    <property type="entry name" value="Ribonuclease H-like"/>
    <property type="match status" value="1"/>
</dbReference>
<evidence type="ECO:0000256" key="8">
    <source>
        <dbReference type="ARBA" id="ARBA00022722"/>
    </source>
</evidence>
<dbReference type="PANTHER" id="PTHR10954:SF23">
    <property type="entry name" value="RIBONUCLEASE"/>
    <property type="match status" value="1"/>
</dbReference>
<dbReference type="GO" id="GO:0032299">
    <property type="term" value="C:ribonuclease H2 complex"/>
    <property type="evidence" value="ECO:0007669"/>
    <property type="project" value="TreeGrafter"/>
</dbReference>
<dbReference type="InterPro" id="IPR024567">
    <property type="entry name" value="RNase_HII/HIII_dom"/>
</dbReference>
<dbReference type="Pfam" id="PF01351">
    <property type="entry name" value="RNase_HII"/>
    <property type="match status" value="1"/>
</dbReference>
<dbReference type="Gene3D" id="3.30.420.10">
    <property type="entry name" value="Ribonuclease H-like superfamily/Ribonuclease H"/>
    <property type="match status" value="1"/>
</dbReference>
<dbReference type="GO" id="GO:0046872">
    <property type="term" value="F:metal ion binding"/>
    <property type="evidence" value="ECO:0007669"/>
    <property type="project" value="UniProtKB-KW"/>
</dbReference>
<keyword evidence="11" id="KW-0378">Hydrolase</keyword>
<dbReference type="PANTHER" id="PTHR10954">
    <property type="entry name" value="RIBONUCLEASE H2 SUBUNIT A"/>
    <property type="match status" value="1"/>
</dbReference>
<dbReference type="InterPro" id="IPR012337">
    <property type="entry name" value="RNaseH-like_sf"/>
</dbReference>
<evidence type="ECO:0000256" key="5">
    <source>
        <dbReference type="ARBA" id="ARBA00004496"/>
    </source>
</evidence>
<evidence type="ECO:0000256" key="6">
    <source>
        <dbReference type="ARBA" id="ARBA00012180"/>
    </source>
</evidence>
<dbReference type="InterPro" id="IPR001352">
    <property type="entry name" value="RNase_HII/HIII"/>
</dbReference>
<dbReference type="EMBL" id="BARV01035830">
    <property type="protein sequence ID" value="GAI48018.1"/>
    <property type="molecule type" value="Genomic_DNA"/>
</dbReference>
<dbReference type="EC" id="3.1.26.4" evidence="6"/>
<dbReference type="GO" id="GO:0006298">
    <property type="term" value="P:mismatch repair"/>
    <property type="evidence" value="ECO:0007669"/>
    <property type="project" value="TreeGrafter"/>
</dbReference>
<dbReference type="InterPro" id="IPR004649">
    <property type="entry name" value="RNase_H2_suA"/>
</dbReference>
<gene>
    <name evidence="13" type="ORF">S06H3_55820</name>
</gene>
<comment type="catalytic activity">
    <reaction evidence="1">
        <text>Endonucleolytic cleavage to 5'-phosphomonoester.</text>
        <dbReference type="EC" id="3.1.26.4"/>
    </reaction>
</comment>
<comment type="cofactor">
    <cofactor evidence="2">
        <name>Mn(2+)</name>
        <dbReference type="ChEBI" id="CHEBI:29035"/>
    </cofactor>
</comment>
<reference evidence="13" key="1">
    <citation type="journal article" date="2014" name="Front. Microbiol.">
        <title>High frequency of phylogenetically diverse reductive dehalogenase-homologous genes in deep subseafloor sedimentary metagenomes.</title>
        <authorList>
            <person name="Kawai M."/>
            <person name="Futagami T."/>
            <person name="Toyoda A."/>
            <person name="Takaki Y."/>
            <person name="Nishi S."/>
            <person name="Hori S."/>
            <person name="Arai W."/>
            <person name="Tsubouchi T."/>
            <person name="Morono Y."/>
            <person name="Uchiyama I."/>
            <person name="Ito T."/>
            <person name="Fujiyama A."/>
            <person name="Inagaki F."/>
            <person name="Takami H."/>
        </authorList>
    </citation>
    <scope>NUCLEOTIDE SEQUENCE</scope>
    <source>
        <strain evidence="13">Expedition CK06-06</strain>
    </source>
</reference>
<dbReference type="CDD" id="cd07180">
    <property type="entry name" value="RNase_HII_archaea_like"/>
    <property type="match status" value="1"/>
</dbReference>
<dbReference type="GO" id="GO:0005737">
    <property type="term" value="C:cytoplasm"/>
    <property type="evidence" value="ECO:0007669"/>
    <property type="project" value="UniProtKB-SubCell"/>
</dbReference>
<comment type="subcellular location">
    <subcellularLocation>
        <location evidence="5">Cytoplasm</location>
    </subcellularLocation>
</comment>
<accession>X1NWR0</accession>
<sequence>MLILGIDEAGRGPVIGPMVICGVLIRQACLAELIKKGVRDSKSLVSSRRLKLKKEIELLAQDYELIIISPQQIDKKGLNDLELESTITLIRKFHPHRVYVDAPTRNCNSYKEKIREFLSPETKIELVVENFADQNYPVVGAASILAKVERDRRISKLKERYGSLGSGYPSDHQTINFLREYLR</sequence>
<dbReference type="InterPro" id="IPR023160">
    <property type="entry name" value="RNase_HII_hlx-loop-hlx_cap_dom"/>
</dbReference>
<evidence type="ECO:0000256" key="2">
    <source>
        <dbReference type="ARBA" id="ARBA00001936"/>
    </source>
</evidence>
<evidence type="ECO:0000313" key="13">
    <source>
        <dbReference type="EMBL" id="GAI48018.1"/>
    </source>
</evidence>
<feature type="non-terminal residue" evidence="13">
    <location>
        <position position="183"/>
    </location>
</feature>
<dbReference type="GO" id="GO:0003723">
    <property type="term" value="F:RNA binding"/>
    <property type="evidence" value="ECO:0007669"/>
    <property type="project" value="InterPro"/>
</dbReference>
<evidence type="ECO:0000256" key="4">
    <source>
        <dbReference type="ARBA" id="ARBA00004065"/>
    </source>
</evidence>
<evidence type="ECO:0000259" key="12">
    <source>
        <dbReference type="PROSITE" id="PS51975"/>
    </source>
</evidence>
<dbReference type="Gene3D" id="1.10.10.460">
    <property type="entry name" value="Ribonuclease hii. Domain 2"/>
    <property type="match status" value="1"/>
</dbReference>
<evidence type="ECO:0000256" key="10">
    <source>
        <dbReference type="ARBA" id="ARBA00022759"/>
    </source>
</evidence>
<evidence type="ECO:0000256" key="9">
    <source>
        <dbReference type="ARBA" id="ARBA00022723"/>
    </source>
</evidence>